<dbReference type="InterPro" id="IPR029063">
    <property type="entry name" value="SAM-dependent_MTases_sf"/>
</dbReference>
<dbReference type="EMBL" id="LKCW01000065">
    <property type="protein sequence ID" value="KPM41433.1"/>
    <property type="molecule type" value="Genomic_DNA"/>
</dbReference>
<feature type="compositionally biased region" description="Basic and acidic residues" evidence="1">
    <location>
        <begin position="1"/>
        <end position="10"/>
    </location>
</feature>
<sequence>MTVSEPKNKSTGDVVDTPPDSTEGHAKPTTTVADNHEPVSATAPVDEPTPLLFPAQHWTQLPELETDEDDDSALGENDSSTASLSSSILHYRTINGRSYHSDQGNAQYWVTNDDQSNEALDINHHVVTLLFDGKLHKAPLTKDVQRVVDIGTGTVGSIVDWPALFRQAYKCLKPGGYIESYEGSPVISSDDGSVQNTSAMSQWGEIFFEGGRKLGRSFSVLEDDVQKKGMEAAGFVDVSERNFKVPIGGWSQDSTLKEAGQYFQAAILQDIEGTLTFIANLLGWSKEEIDVFGAHYRREIRSKSIHAYFRQRVVWARKPLTS</sequence>
<accession>A0A0P7BLT7</accession>
<dbReference type="Gene3D" id="3.40.50.150">
    <property type="entry name" value="Vaccinia Virus protein VP39"/>
    <property type="match status" value="1"/>
</dbReference>
<proteinExistence type="predicted"/>
<dbReference type="Proteomes" id="UP000050424">
    <property type="component" value="Unassembled WGS sequence"/>
</dbReference>
<keyword evidence="3" id="KW-1185">Reference proteome</keyword>
<organism evidence="2 3">
    <name type="scientific">Neonectria ditissima</name>
    <dbReference type="NCBI Taxonomy" id="78410"/>
    <lineage>
        <taxon>Eukaryota</taxon>
        <taxon>Fungi</taxon>
        <taxon>Dikarya</taxon>
        <taxon>Ascomycota</taxon>
        <taxon>Pezizomycotina</taxon>
        <taxon>Sordariomycetes</taxon>
        <taxon>Hypocreomycetidae</taxon>
        <taxon>Hypocreales</taxon>
        <taxon>Nectriaceae</taxon>
        <taxon>Neonectria</taxon>
    </lineage>
</organism>
<reference evidence="2 3" key="1">
    <citation type="submission" date="2015-09" db="EMBL/GenBank/DDBJ databases">
        <title>Draft genome of a European isolate of the apple canker pathogen Neonectria ditissima.</title>
        <authorList>
            <person name="Gomez-Cortecero A."/>
            <person name="Harrison R.J."/>
            <person name="Armitage A.D."/>
        </authorList>
    </citation>
    <scope>NUCLEOTIDE SEQUENCE [LARGE SCALE GENOMIC DNA]</scope>
    <source>
        <strain evidence="2 3">R09/05</strain>
    </source>
</reference>
<gene>
    <name evidence="2" type="ORF">AK830_g5122</name>
</gene>
<evidence type="ECO:0000256" key="1">
    <source>
        <dbReference type="SAM" id="MobiDB-lite"/>
    </source>
</evidence>
<evidence type="ECO:0000313" key="2">
    <source>
        <dbReference type="EMBL" id="KPM41433.1"/>
    </source>
</evidence>
<dbReference type="STRING" id="78410.A0A0P7BLT7"/>
<comment type="caution">
    <text evidence="2">The sequence shown here is derived from an EMBL/GenBank/DDBJ whole genome shotgun (WGS) entry which is preliminary data.</text>
</comment>
<evidence type="ECO:0000313" key="3">
    <source>
        <dbReference type="Proteomes" id="UP000050424"/>
    </source>
</evidence>
<dbReference type="AlphaFoldDB" id="A0A0P7BLT7"/>
<name>A0A0P7BLT7_9HYPO</name>
<dbReference type="OrthoDB" id="2013972at2759"/>
<feature type="region of interest" description="Disordered" evidence="1">
    <location>
        <begin position="1"/>
        <end position="50"/>
    </location>
</feature>
<dbReference type="SUPFAM" id="SSF53335">
    <property type="entry name" value="S-adenosyl-L-methionine-dependent methyltransferases"/>
    <property type="match status" value="1"/>
</dbReference>
<protein>
    <submittedName>
        <fullName evidence="2">Uncharacterized protein</fullName>
    </submittedName>
</protein>